<dbReference type="AlphaFoldDB" id="A0AAD8RZE7"/>
<keyword evidence="6" id="KW-0732">Signal</keyword>
<dbReference type="Proteomes" id="UP001231189">
    <property type="component" value="Unassembled WGS sequence"/>
</dbReference>
<feature type="chain" id="PRO_5041968323" description="Peptidase A1 domain-containing protein" evidence="6">
    <location>
        <begin position="22"/>
        <end position="462"/>
    </location>
</feature>
<dbReference type="SUPFAM" id="SSF50630">
    <property type="entry name" value="Acid proteases"/>
    <property type="match status" value="1"/>
</dbReference>
<evidence type="ECO:0000256" key="4">
    <source>
        <dbReference type="ARBA" id="ARBA00022801"/>
    </source>
</evidence>
<dbReference type="PANTHER" id="PTHR47967">
    <property type="entry name" value="OS07G0603500 PROTEIN-RELATED"/>
    <property type="match status" value="1"/>
</dbReference>
<protein>
    <recommendedName>
        <fullName evidence="7">Peptidase A1 domain-containing protein</fullName>
    </recommendedName>
</protein>
<evidence type="ECO:0000256" key="5">
    <source>
        <dbReference type="ARBA" id="ARBA00023180"/>
    </source>
</evidence>
<dbReference type="InterPro" id="IPR033121">
    <property type="entry name" value="PEPTIDASE_A1"/>
</dbReference>
<dbReference type="CDD" id="cd05476">
    <property type="entry name" value="pepsin_A_like_plant"/>
    <property type="match status" value="1"/>
</dbReference>
<feature type="domain" description="Peptidase A1" evidence="7">
    <location>
        <begin position="73"/>
        <end position="432"/>
    </location>
</feature>
<dbReference type="InterPro" id="IPR021109">
    <property type="entry name" value="Peptidase_aspartic_dom_sf"/>
</dbReference>
<gene>
    <name evidence="8" type="ORF">QYE76_007041</name>
</gene>
<keyword evidence="9" id="KW-1185">Reference proteome</keyword>
<dbReference type="Pfam" id="PF14541">
    <property type="entry name" value="TAXi_C"/>
    <property type="match status" value="1"/>
</dbReference>
<keyword evidence="2" id="KW-0645">Protease</keyword>
<evidence type="ECO:0000256" key="3">
    <source>
        <dbReference type="ARBA" id="ARBA00022750"/>
    </source>
</evidence>
<dbReference type="InterPro" id="IPR051708">
    <property type="entry name" value="Plant_Aspart_Prot_A1"/>
</dbReference>
<accession>A0AAD8RZE7</accession>
<keyword evidence="3" id="KW-0064">Aspartyl protease</keyword>
<sequence>MGVAAMAASLLFLLLLPLAPALVSSTPYAMMAKEARPVIKQSAKAYMEQKVQVQQGIASRSGQQVATDSSGALVFDLSIGTSPQKLSVVMDITTELVWAQCDACSSCIRLTPPDTPTFLPNNSRSFAVVGCASQTCQRMIPGEHGCTHDDDPCGYPNDFDGWNTSGVLATDTFTFGTTPVPGVLFGCSGDIMVQDLAGASGVAGFSRGPLSLVSQLNISSFTYFIAPHGDAASKSFVSWTWGGAADHQFAAGQMRTGGRRSSTPLLAAKKNQLHPDLYYVNLTGLQVDGQLLTAIPPGFFDVRPTGSGGVFLSSTLPVTYLEEAAYNVLRPELVRRIQSQGVAPVTTGDDVNNLCFLTRDFSGAKIPGLALVFDGADATMELKVENFFFAVADGQLTCLTILPSIGGSILGSLLQAGRTMTYDIHGGQLTFQTAAAGAPSPGLWPMIMATLLVWVLCPENRL</sequence>
<dbReference type="Pfam" id="PF14543">
    <property type="entry name" value="TAXi_N"/>
    <property type="match status" value="1"/>
</dbReference>
<comment type="similarity">
    <text evidence="1">Belongs to the peptidase A1 family.</text>
</comment>
<dbReference type="InterPro" id="IPR034161">
    <property type="entry name" value="Pepsin-like_plant"/>
</dbReference>
<dbReference type="InterPro" id="IPR032861">
    <property type="entry name" value="TAXi_N"/>
</dbReference>
<keyword evidence="5" id="KW-0325">Glycoprotein</keyword>
<reference evidence="8" key="1">
    <citation type="submission" date="2023-07" db="EMBL/GenBank/DDBJ databases">
        <title>A chromosome-level genome assembly of Lolium multiflorum.</title>
        <authorList>
            <person name="Chen Y."/>
            <person name="Copetti D."/>
            <person name="Kolliker R."/>
            <person name="Studer B."/>
        </authorList>
    </citation>
    <scope>NUCLEOTIDE SEQUENCE</scope>
    <source>
        <strain evidence="8">02402/16</strain>
        <tissue evidence="8">Leaf</tissue>
    </source>
</reference>
<comment type="caution">
    <text evidence="8">The sequence shown here is derived from an EMBL/GenBank/DDBJ whole genome shotgun (WGS) entry which is preliminary data.</text>
</comment>
<dbReference type="GO" id="GO:0004190">
    <property type="term" value="F:aspartic-type endopeptidase activity"/>
    <property type="evidence" value="ECO:0007669"/>
    <property type="project" value="UniProtKB-KW"/>
</dbReference>
<dbReference type="Gene3D" id="2.40.70.10">
    <property type="entry name" value="Acid Proteases"/>
    <property type="match status" value="2"/>
</dbReference>
<evidence type="ECO:0000313" key="8">
    <source>
        <dbReference type="EMBL" id="KAK1632726.1"/>
    </source>
</evidence>
<evidence type="ECO:0000256" key="2">
    <source>
        <dbReference type="ARBA" id="ARBA00022670"/>
    </source>
</evidence>
<dbReference type="GO" id="GO:0005576">
    <property type="term" value="C:extracellular region"/>
    <property type="evidence" value="ECO:0007669"/>
    <property type="project" value="TreeGrafter"/>
</dbReference>
<dbReference type="InterPro" id="IPR032799">
    <property type="entry name" value="TAXi_C"/>
</dbReference>
<name>A0AAD8RZE7_LOLMU</name>
<dbReference type="GO" id="GO:0006508">
    <property type="term" value="P:proteolysis"/>
    <property type="evidence" value="ECO:0007669"/>
    <property type="project" value="UniProtKB-KW"/>
</dbReference>
<dbReference type="EMBL" id="JAUUTY010000005">
    <property type="protein sequence ID" value="KAK1632726.1"/>
    <property type="molecule type" value="Genomic_DNA"/>
</dbReference>
<dbReference type="PROSITE" id="PS51767">
    <property type="entry name" value="PEPTIDASE_A1"/>
    <property type="match status" value="1"/>
</dbReference>
<evidence type="ECO:0000256" key="6">
    <source>
        <dbReference type="SAM" id="SignalP"/>
    </source>
</evidence>
<evidence type="ECO:0000313" key="9">
    <source>
        <dbReference type="Proteomes" id="UP001231189"/>
    </source>
</evidence>
<dbReference type="PANTHER" id="PTHR47967:SF134">
    <property type="entry name" value="XYLANASE INHIBITOR C-TERMINAL DOMAIN-CONTAINING PROTEIN"/>
    <property type="match status" value="1"/>
</dbReference>
<evidence type="ECO:0000259" key="7">
    <source>
        <dbReference type="PROSITE" id="PS51767"/>
    </source>
</evidence>
<keyword evidence="4" id="KW-0378">Hydrolase</keyword>
<evidence type="ECO:0000256" key="1">
    <source>
        <dbReference type="ARBA" id="ARBA00007447"/>
    </source>
</evidence>
<organism evidence="8 9">
    <name type="scientific">Lolium multiflorum</name>
    <name type="common">Italian ryegrass</name>
    <name type="synonym">Lolium perenne subsp. multiflorum</name>
    <dbReference type="NCBI Taxonomy" id="4521"/>
    <lineage>
        <taxon>Eukaryota</taxon>
        <taxon>Viridiplantae</taxon>
        <taxon>Streptophyta</taxon>
        <taxon>Embryophyta</taxon>
        <taxon>Tracheophyta</taxon>
        <taxon>Spermatophyta</taxon>
        <taxon>Magnoliopsida</taxon>
        <taxon>Liliopsida</taxon>
        <taxon>Poales</taxon>
        <taxon>Poaceae</taxon>
        <taxon>BOP clade</taxon>
        <taxon>Pooideae</taxon>
        <taxon>Poodae</taxon>
        <taxon>Poeae</taxon>
        <taxon>Poeae Chloroplast Group 2 (Poeae type)</taxon>
        <taxon>Loliodinae</taxon>
        <taxon>Loliinae</taxon>
        <taxon>Lolium</taxon>
    </lineage>
</organism>
<feature type="signal peptide" evidence="6">
    <location>
        <begin position="1"/>
        <end position="21"/>
    </location>
</feature>
<proteinExistence type="inferred from homology"/>